<proteinExistence type="predicted"/>
<dbReference type="KEGG" id="hrr:HZS55_14445"/>
<name>A0A7D5P6C8_9EURY</name>
<evidence type="ECO:0000313" key="1">
    <source>
        <dbReference type="EMBL" id="QLH78422.1"/>
    </source>
</evidence>
<organism evidence="1 2">
    <name type="scientific">Halosimplex rubrum</name>
    <dbReference type="NCBI Taxonomy" id="869889"/>
    <lineage>
        <taxon>Archaea</taxon>
        <taxon>Methanobacteriati</taxon>
        <taxon>Methanobacteriota</taxon>
        <taxon>Stenosarchaea group</taxon>
        <taxon>Halobacteria</taxon>
        <taxon>Halobacteriales</taxon>
        <taxon>Haloarculaceae</taxon>
        <taxon>Halosimplex</taxon>
    </lineage>
</organism>
<dbReference type="OrthoDB" id="297567at2157"/>
<dbReference type="Proteomes" id="UP000509667">
    <property type="component" value="Chromosome"/>
</dbReference>
<gene>
    <name evidence="1" type="ORF">HZS55_14445</name>
</gene>
<accession>A0A7D5P6C8</accession>
<keyword evidence="2" id="KW-1185">Reference proteome</keyword>
<reference evidence="1 2" key="1">
    <citation type="submission" date="2020-07" db="EMBL/GenBank/DDBJ databases">
        <title>Halosimplex pelagicum sp. nov. and Halosimplex rubrum sp. nov., isolated from salted brown alga Laminaria, and emended description of the genus Halosimplex.</title>
        <authorList>
            <person name="Cui H."/>
        </authorList>
    </citation>
    <scope>NUCLEOTIDE SEQUENCE [LARGE SCALE GENOMIC DNA]</scope>
    <source>
        <strain evidence="1 2">R27</strain>
    </source>
</reference>
<dbReference type="RefSeq" id="WP_179908309.1">
    <property type="nucleotide sequence ID" value="NZ_CP058910.1"/>
</dbReference>
<dbReference type="EMBL" id="CP058910">
    <property type="protein sequence ID" value="QLH78422.1"/>
    <property type="molecule type" value="Genomic_DNA"/>
</dbReference>
<protein>
    <submittedName>
        <fullName evidence="1">Uncharacterized protein</fullName>
    </submittedName>
</protein>
<dbReference type="GeneID" id="56079086"/>
<dbReference type="AlphaFoldDB" id="A0A7D5P6C8"/>
<sequence>MLTDETDQEAYSILKNNITQKIHQDVTIYEYDQILENELPEGVEIQKTLYPYYGGGKDSLTAEDLDLDGVVADIHTPTLAYGVSELIRIGEIHQEDSDEPDEETDHPVEIRVKIGDQLQEFSSILHIDSDFFQKERPCLDA</sequence>
<evidence type="ECO:0000313" key="2">
    <source>
        <dbReference type="Proteomes" id="UP000509667"/>
    </source>
</evidence>